<feature type="transmembrane region" description="Helical" evidence="8">
    <location>
        <begin position="7"/>
        <end position="28"/>
    </location>
</feature>
<protein>
    <submittedName>
        <fullName evidence="10 11">ABC transporter permease</fullName>
    </submittedName>
</protein>
<reference evidence="11 12" key="1">
    <citation type="journal article" date="2017" name="ISME J.">
        <title>Unveiling bifidobacterial biogeography across the mammalian branch of the tree of life.</title>
        <authorList>
            <person name="Milani C."/>
            <person name="Mangifesta M."/>
            <person name="Mancabelli L."/>
            <person name="Lugli G.A."/>
            <person name="James K."/>
            <person name="Duranti S."/>
            <person name="Turroni F."/>
            <person name="Ferrario C."/>
            <person name="Ossiprandi M.C."/>
            <person name="van Sinderen D."/>
            <person name="Ventura M."/>
        </authorList>
    </citation>
    <scope>NUCLEOTIDE SEQUENCE [LARGE SCALE GENOMIC DNA]</scope>
    <source>
        <strain evidence="11 12">1E</strain>
    </source>
</reference>
<dbReference type="InterPro" id="IPR051789">
    <property type="entry name" value="Bact_Polyamine_Transport"/>
</dbReference>
<dbReference type="GO" id="GO:0005886">
    <property type="term" value="C:plasma membrane"/>
    <property type="evidence" value="ECO:0007669"/>
    <property type="project" value="UniProtKB-SubCell"/>
</dbReference>
<accession>A0A267WKR3</accession>
<dbReference type="Proteomes" id="UP001197735">
    <property type="component" value="Unassembled WGS sequence"/>
</dbReference>
<dbReference type="InterPro" id="IPR000515">
    <property type="entry name" value="MetI-like"/>
</dbReference>
<evidence type="ECO:0000256" key="1">
    <source>
        <dbReference type="ARBA" id="ARBA00004651"/>
    </source>
</evidence>
<organism evidence="11 12">
    <name type="scientific">Bifidobacterium pseudocatenulatum</name>
    <dbReference type="NCBI Taxonomy" id="28026"/>
    <lineage>
        <taxon>Bacteria</taxon>
        <taxon>Bacillati</taxon>
        <taxon>Actinomycetota</taxon>
        <taxon>Actinomycetes</taxon>
        <taxon>Bifidobacteriales</taxon>
        <taxon>Bifidobacteriaceae</taxon>
        <taxon>Bifidobacterium</taxon>
    </lineage>
</organism>
<proteinExistence type="inferred from homology"/>
<name>A0A267WKR3_BIFPS</name>
<evidence type="ECO:0000256" key="4">
    <source>
        <dbReference type="ARBA" id="ARBA00022475"/>
    </source>
</evidence>
<evidence type="ECO:0000256" key="6">
    <source>
        <dbReference type="ARBA" id="ARBA00022989"/>
    </source>
</evidence>
<dbReference type="SUPFAM" id="SSF161098">
    <property type="entry name" value="MetI-like"/>
    <property type="match status" value="1"/>
</dbReference>
<feature type="domain" description="ABC transmembrane type-1" evidence="9">
    <location>
        <begin position="62"/>
        <end position="250"/>
    </location>
</feature>
<dbReference type="Gene3D" id="1.10.3720.10">
    <property type="entry name" value="MetI-like"/>
    <property type="match status" value="1"/>
</dbReference>
<feature type="transmembrane region" description="Helical" evidence="8">
    <location>
        <begin position="232"/>
        <end position="254"/>
    </location>
</feature>
<evidence type="ECO:0000313" key="12">
    <source>
        <dbReference type="Proteomes" id="UP000216789"/>
    </source>
</evidence>
<evidence type="ECO:0000259" key="9">
    <source>
        <dbReference type="PROSITE" id="PS50928"/>
    </source>
</evidence>
<dbReference type="PROSITE" id="PS50928">
    <property type="entry name" value="ABC_TM1"/>
    <property type="match status" value="1"/>
</dbReference>
<dbReference type="Proteomes" id="UP000216789">
    <property type="component" value="Unassembled WGS sequence"/>
</dbReference>
<comment type="caution">
    <text evidence="11">The sequence shown here is derived from an EMBL/GenBank/DDBJ whole genome shotgun (WGS) entry which is preliminary data.</text>
</comment>
<keyword evidence="5 8" id="KW-0812">Transmembrane</keyword>
<sequence length="267" mass="28496">MKLRQHWFSAVMSAVVFVFLFLPIIVVFKDAFNANKTLLTWGGATFTWFGEALSSERFRSAFLTSIGIAVVVMLLSMVLASLGAIGMSKMSGKAKGAYDSLVFLRITLPEIVIVVGLFVVARMLGFKLGPAWVVIAQTLIYSAYAFVTISARLTNISGLYEKAAQDLGASQARIVWTITLPLLAPSIFVGGLLAFTFSLDSVVAPTFLGGPSAETIPLLIMGMIKKGVSAEVNAIGVIMSVFNFLVLLIVVKFIGIKQVAGSAVKGS</sequence>
<gene>
    <name evidence="11" type="ORF">BPS1E_1157</name>
    <name evidence="10" type="ORF">KZP06_00075</name>
</gene>
<keyword evidence="7 8" id="KW-0472">Membrane</keyword>
<evidence type="ECO:0000256" key="2">
    <source>
        <dbReference type="ARBA" id="ARBA00007069"/>
    </source>
</evidence>
<dbReference type="InterPro" id="IPR035906">
    <property type="entry name" value="MetI-like_sf"/>
</dbReference>
<evidence type="ECO:0000256" key="7">
    <source>
        <dbReference type="ARBA" id="ARBA00023136"/>
    </source>
</evidence>
<keyword evidence="4" id="KW-1003">Cell membrane</keyword>
<feature type="transmembrane region" description="Helical" evidence="8">
    <location>
        <begin position="102"/>
        <end position="125"/>
    </location>
</feature>
<comment type="similarity">
    <text evidence="2">Belongs to the binding-protein-dependent transport system permease family. CysTW subfamily.</text>
</comment>
<comment type="subcellular location">
    <subcellularLocation>
        <location evidence="1 8">Cell membrane</location>
        <topology evidence="1 8">Multi-pass membrane protein</topology>
    </subcellularLocation>
</comment>
<dbReference type="PANTHER" id="PTHR43848:SF2">
    <property type="entry name" value="PUTRESCINE TRANSPORT SYSTEM PERMEASE PROTEIN POTI"/>
    <property type="match status" value="1"/>
</dbReference>
<dbReference type="PANTHER" id="PTHR43848">
    <property type="entry name" value="PUTRESCINE TRANSPORT SYSTEM PERMEASE PROTEIN POTI"/>
    <property type="match status" value="1"/>
</dbReference>
<evidence type="ECO:0000313" key="11">
    <source>
        <dbReference type="EMBL" id="PAC73231.1"/>
    </source>
</evidence>
<evidence type="ECO:0000256" key="8">
    <source>
        <dbReference type="RuleBase" id="RU363032"/>
    </source>
</evidence>
<feature type="transmembrane region" description="Helical" evidence="8">
    <location>
        <begin position="61"/>
        <end position="82"/>
    </location>
</feature>
<dbReference type="EMBL" id="MNLB01000006">
    <property type="protein sequence ID" value="PAC73231.1"/>
    <property type="molecule type" value="Genomic_DNA"/>
</dbReference>
<evidence type="ECO:0000313" key="10">
    <source>
        <dbReference type="EMBL" id="MCB4879160.1"/>
    </source>
</evidence>
<keyword evidence="6 8" id="KW-1133">Transmembrane helix</keyword>
<feature type="transmembrane region" description="Helical" evidence="8">
    <location>
        <begin position="131"/>
        <end position="153"/>
    </location>
</feature>
<reference evidence="10" key="2">
    <citation type="submission" date="2021-07" db="EMBL/GenBank/DDBJ databases">
        <title>Xylan utilisation by Bifidobacterium pseudocatenulatum.</title>
        <authorList>
            <person name="Watanabe Y."/>
        </authorList>
    </citation>
    <scope>NUCLEOTIDE SEQUENCE</scope>
    <source>
        <strain evidence="10">YIT12824</strain>
    </source>
</reference>
<dbReference type="CDD" id="cd06261">
    <property type="entry name" value="TM_PBP2"/>
    <property type="match status" value="1"/>
</dbReference>
<evidence type="ECO:0000256" key="5">
    <source>
        <dbReference type="ARBA" id="ARBA00022692"/>
    </source>
</evidence>
<dbReference type="RefSeq" id="WP_095279653.1">
    <property type="nucleotide sequence ID" value="NZ_CP079232.1"/>
</dbReference>
<dbReference type="GO" id="GO:0055085">
    <property type="term" value="P:transmembrane transport"/>
    <property type="evidence" value="ECO:0007669"/>
    <property type="project" value="InterPro"/>
</dbReference>
<evidence type="ECO:0000256" key="3">
    <source>
        <dbReference type="ARBA" id="ARBA00022448"/>
    </source>
</evidence>
<dbReference type="Pfam" id="PF00528">
    <property type="entry name" value="BPD_transp_1"/>
    <property type="match status" value="1"/>
</dbReference>
<dbReference type="EMBL" id="JAHXEI010000001">
    <property type="protein sequence ID" value="MCB4879160.1"/>
    <property type="molecule type" value="Genomic_DNA"/>
</dbReference>
<dbReference type="AlphaFoldDB" id="A0A267WKR3"/>
<feature type="transmembrane region" description="Helical" evidence="8">
    <location>
        <begin position="174"/>
        <end position="196"/>
    </location>
</feature>
<keyword evidence="3 8" id="KW-0813">Transport</keyword>